<organism evidence="7 8">
    <name type="scientific">gamma proteobacterium HTCC2207</name>
    <dbReference type="NCBI Taxonomy" id="314287"/>
    <lineage>
        <taxon>Bacteria</taxon>
        <taxon>Pseudomonadati</taxon>
        <taxon>Pseudomonadota</taxon>
        <taxon>Gammaproteobacteria</taxon>
        <taxon>Cellvibrionales</taxon>
        <taxon>Porticoccaceae</taxon>
        <taxon>SAR92 clade</taxon>
    </lineage>
</organism>
<dbReference type="HOGENOM" id="CLU_007948_0_2_6"/>
<comment type="subcellular location">
    <subcellularLocation>
        <location evidence="1">Membrane</location>
        <topology evidence="1">Multi-pass membrane protein</topology>
    </subcellularLocation>
</comment>
<feature type="transmembrane region" description="Helical" evidence="5">
    <location>
        <begin position="76"/>
        <end position="96"/>
    </location>
</feature>
<dbReference type="InterPro" id="IPR044880">
    <property type="entry name" value="NCX_ion-bd_dom_sf"/>
</dbReference>
<reference evidence="7 8" key="1">
    <citation type="submission" date="2006-03" db="EMBL/GenBank/DDBJ databases">
        <authorList>
            <person name="Giovannoni S.J."/>
            <person name="Cho J.-C."/>
            <person name="Ferriera S."/>
            <person name="Johnson J."/>
            <person name="Kravitz S."/>
            <person name="Halpern A."/>
            <person name="Remington K."/>
            <person name="Beeson K."/>
            <person name="Tran B."/>
            <person name="Rogers Y.-H."/>
            <person name="Friedman R."/>
            <person name="Venter J.C."/>
        </authorList>
    </citation>
    <scope>NUCLEOTIDE SEQUENCE [LARGE SCALE GENOMIC DNA]</scope>
    <source>
        <strain evidence="7 8">HTCC2207</strain>
    </source>
</reference>
<dbReference type="Gene3D" id="1.20.1420.30">
    <property type="entry name" value="NCX, central ion-binding region"/>
    <property type="match status" value="2"/>
</dbReference>
<dbReference type="PANTHER" id="PTHR10846">
    <property type="entry name" value="SODIUM/POTASSIUM/CALCIUM EXCHANGER"/>
    <property type="match status" value="1"/>
</dbReference>
<dbReference type="AlphaFoldDB" id="Q1YU10"/>
<feature type="transmembrane region" description="Helical" evidence="5">
    <location>
        <begin position="304"/>
        <end position="327"/>
    </location>
</feature>
<name>Q1YU10_9GAMM</name>
<evidence type="ECO:0000256" key="3">
    <source>
        <dbReference type="ARBA" id="ARBA00022989"/>
    </source>
</evidence>
<dbReference type="GO" id="GO:0006874">
    <property type="term" value="P:intracellular calcium ion homeostasis"/>
    <property type="evidence" value="ECO:0007669"/>
    <property type="project" value="TreeGrafter"/>
</dbReference>
<dbReference type="GO" id="GO:0005886">
    <property type="term" value="C:plasma membrane"/>
    <property type="evidence" value="ECO:0007669"/>
    <property type="project" value="TreeGrafter"/>
</dbReference>
<feature type="transmembrane region" description="Helical" evidence="5">
    <location>
        <begin position="242"/>
        <end position="262"/>
    </location>
</feature>
<evidence type="ECO:0000313" key="7">
    <source>
        <dbReference type="EMBL" id="EAS48248.1"/>
    </source>
</evidence>
<sequence>MGAMLLPILGLLIGVLGLLWGADRFVEGSAGAARNFGISPLIIGLTVVSIGTSAPEVLVSINAALSNAAELAVGNALGSNMANIGLVLGATLLIAPTPVQKHLLTQEGAVLLVITAIAGFCLYDGYLGRIESAILAGLIFPLVYIAIRYKKTLVSPEEVAIGEDIPDITMGAAALWFIVGLAVLLASAEVTVWSAKTIAQSLGISELIIGLTVVAIGTSLPELAASVVSAMRGHHDIAIGNVFGSNLFNLMLVMPAAGIISPMTISPMVFNRDFASLAIMTLLLIAMVALALNKARRNSLPAVLSRYLGAILVAGYIGYYVVLWPAIVGN</sequence>
<dbReference type="EMBL" id="AAPI01000001">
    <property type="protein sequence ID" value="EAS48248.1"/>
    <property type="molecule type" value="Genomic_DNA"/>
</dbReference>
<dbReference type="GO" id="GO:0005262">
    <property type="term" value="F:calcium channel activity"/>
    <property type="evidence" value="ECO:0007669"/>
    <property type="project" value="TreeGrafter"/>
</dbReference>
<proteinExistence type="predicted"/>
<feature type="domain" description="Sodium/calcium exchanger membrane region" evidence="6">
    <location>
        <begin position="8"/>
        <end position="145"/>
    </location>
</feature>
<gene>
    <name evidence="7" type="ORF">GB2207_10566</name>
</gene>
<evidence type="ECO:0000313" key="8">
    <source>
        <dbReference type="Proteomes" id="UP000005555"/>
    </source>
</evidence>
<evidence type="ECO:0000256" key="5">
    <source>
        <dbReference type="SAM" id="Phobius"/>
    </source>
</evidence>
<keyword evidence="4 5" id="KW-0472">Membrane</keyword>
<dbReference type="PANTHER" id="PTHR10846:SF8">
    <property type="entry name" value="INNER MEMBRANE PROTEIN YRBG"/>
    <property type="match status" value="1"/>
</dbReference>
<feature type="domain" description="Sodium/calcium exchanger membrane region" evidence="6">
    <location>
        <begin position="173"/>
        <end position="323"/>
    </location>
</feature>
<keyword evidence="8" id="KW-1185">Reference proteome</keyword>
<keyword evidence="3 5" id="KW-1133">Transmembrane helix</keyword>
<evidence type="ECO:0000256" key="4">
    <source>
        <dbReference type="ARBA" id="ARBA00023136"/>
    </source>
</evidence>
<feature type="transmembrane region" description="Helical" evidence="5">
    <location>
        <begin position="274"/>
        <end position="292"/>
    </location>
</feature>
<evidence type="ECO:0000256" key="1">
    <source>
        <dbReference type="ARBA" id="ARBA00004141"/>
    </source>
</evidence>
<dbReference type="OrthoDB" id="9794225at2"/>
<feature type="transmembrane region" description="Helical" evidence="5">
    <location>
        <begin position="208"/>
        <end position="230"/>
    </location>
</feature>
<evidence type="ECO:0000259" key="6">
    <source>
        <dbReference type="Pfam" id="PF01699"/>
    </source>
</evidence>
<keyword evidence="2 5" id="KW-0812">Transmembrane</keyword>
<dbReference type="Proteomes" id="UP000005555">
    <property type="component" value="Unassembled WGS sequence"/>
</dbReference>
<dbReference type="InterPro" id="IPR004837">
    <property type="entry name" value="NaCa_Exmemb"/>
</dbReference>
<protein>
    <submittedName>
        <fullName evidence="7">Putative Ca2+/Na+ antiporter</fullName>
    </submittedName>
</protein>
<dbReference type="eggNOG" id="COG0530">
    <property type="taxonomic scope" value="Bacteria"/>
</dbReference>
<dbReference type="NCBIfam" id="TIGR00367">
    <property type="entry name" value="calcium/sodium antiporter"/>
    <property type="match status" value="1"/>
</dbReference>
<dbReference type="STRING" id="314287.GB2207_10566"/>
<dbReference type="GO" id="GO:0008273">
    <property type="term" value="F:calcium, potassium:sodium antiporter activity"/>
    <property type="evidence" value="ECO:0007669"/>
    <property type="project" value="TreeGrafter"/>
</dbReference>
<feature type="transmembrane region" description="Helical" evidence="5">
    <location>
        <begin position="168"/>
        <end position="188"/>
    </location>
</feature>
<evidence type="ECO:0000256" key="2">
    <source>
        <dbReference type="ARBA" id="ARBA00022692"/>
    </source>
</evidence>
<comment type="caution">
    <text evidence="7">The sequence shown here is derived from an EMBL/GenBank/DDBJ whole genome shotgun (WGS) entry which is preliminary data.</text>
</comment>
<dbReference type="InterPro" id="IPR004481">
    <property type="entry name" value="K/Na/Ca-exchanger"/>
</dbReference>
<accession>Q1YU10</accession>
<feature type="transmembrane region" description="Helical" evidence="5">
    <location>
        <begin position="132"/>
        <end position="147"/>
    </location>
</feature>
<dbReference type="Pfam" id="PF01699">
    <property type="entry name" value="Na_Ca_ex"/>
    <property type="match status" value="2"/>
</dbReference>